<gene>
    <name evidence="1" type="ordered locus">Taci_0116</name>
</gene>
<dbReference type="EMBL" id="CP001818">
    <property type="protein sequence ID" value="ACZ18356.1"/>
    <property type="molecule type" value="Genomic_DNA"/>
</dbReference>
<protein>
    <submittedName>
        <fullName evidence="1">Uncharacterized protein</fullName>
    </submittedName>
</protein>
<reference evidence="1 2" key="1">
    <citation type="journal article" date="2009" name="Stand. Genomic Sci.">
        <title>Complete genome sequence of Thermanaerovibrio acidaminovorans type strain (Su883).</title>
        <authorList>
            <person name="Chovatia M."/>
            <person name="Sikorski J."/>
            <person name="Schroder M."/>
            <person name="Lapidus A."/>
            <person name="Nolan M."/>
            <person name="Tice H."/>
            <person name="Glavina Del Rio T."/>
            <person name="Copeland A."/>
            <person name="Cheng J.F."/>
            <person name="Lucas S."/>
            <person name="Chen F."/>
            <person name="Bruce D."/>
            <person name="Goodwin L."/>
            <person name="Pitluck S."/>
            <person name="Ivanova N."/>
            <person name="Mavromatis K."/>
            <person name="Ovchinnikova G."/>
            <person name="Pati A."/>
            <person name="Chen A."/>
            <person name="Palaniappan K."/>
            <person name="Land M."/>
            <person name="Hauser L."/>
            <person name="Chang Y.J."/>
            <person name="Jeffries C.D."/>
            <person name="Chain P."/>
            <person name="Saunders E."/>
            <person name="Detter J.C."/>
            <person name="Brettin T."/>
            <person name="Rohde M."/>
            <person name="Goker M."/>
            <person name="Spring S."/>
            <person name="Bristow J."/>
            <person name="Markowitz V."/>
            <person name="Hugenholtz P."/>
            <person name="Kyrpides N.C."/>
            <person name="Klenk H.P."/>
            <person name="Eisen J.A."/>
        </authorList>
    </citation>
    <scope>NUCLEOTIDE SEQUENCE [LARGE SCALE GENOMIC DNA]</scope>
    <source>
        <strain evidence="2">ATCC 49978 / DSM 6589 / Su883</strain>
    </source>
</reference>
<dbReference type="KEGG" id="tai:Taci_0116"/>
<accession>D1B7V3</accession>
<organism evidence="1 2">
    <name type="scientific">Thermanaerovibrio acidaminovorans (strain ATCC 49978 / DSM 6589 / Su883)</name>
    <name type="common">Selenomonas acidaminovorans</name>
    <dbReference type="NCBI Taxonomy" id="525903"/>
    <lineage>
        <taxon>Bacteria</taxon>
        <taxon>Thermotogati</taxon>
        <taxon>Synergistota</taxon>
        <taxon>Synergistia</taxon>
        <taxon>Synergistales</taxon>
        <taxon>Synergistaceae</taxon>
        <taxon>Thermanaerovibrio</taxon>
    </lineage>
</organism>
<proteinExistence type="predicted"/>
<keyword evidence="2" id="KW-1185">Reference proteome</keyword>
<name>D1B7V3_THEAS</name>
<dbReference type="STRING" id="525903.Taci_0116"/>
<sequence length="34" mass="3975">MIFDPNYIIKMEMVLAGNAKIESDIYDLIRRVAM</sequence>
<dbReference type="AlphaFoldDB" id="D1B7V3"/>
<evidence type="ECO:0000313" key="1">
    <source>
        <dbReference type="EMBL" id="ACZ18356.1"/>
    </source>
</evidence>
<dbReference type="HOGENOM" id="CLU_3376567_0_0_0"/>
<dbReference type="EnsemblBacteria" id="ACZ18356">
    <property type="protein sequence ID" value="ACZ18356"/>
    <property type="gene ID" value="Taci_0116"/>
</dbReference>
<dbReference type="Proteomes" id="UP000002030">
    <property type="component" value="Chromosome"/>
</dbReference>
<evidence type="ECO:0000313" key="2">
    <source>
        <dbReference type="Proteomes" id="UP000002030"/>
    </source>
</evidence>